<protein>
    <recommendedName>
        <fullName evidence="2">histidine kinase</fullName>
        <ecNumber evidence="2">2.7.13.3</ecNumber>
    </recommendedName>
</protein>
<keyword evidence="5" id="KW-0418">Kinase</keyword>
<dbReference type="Pfam" id="PF00512">
    <property type="entry name" value="HisKA"/>
    <property type="match status" value="1"/>
</dbReference>
<dbReference type="PROSITE" id="PS50113">
    <property type="entry name" value="PAC"/>
    <property type="match status" value="1"/>
</dbReference>
<dbReference type="KEGG" id="echi:FKX85_10250"/>
<gene>
    <name evidence="9" type="ORF">FKX85_10250</name>
</gene>
<dbReference type="CDD" id="cd00082">
    <property type="entry name" value="HisKA"/>
    <property type="match status" value="1"/>
</dbReference>
<evidence type="ECO:0000259" key="8">
    <source>
        <dbReference type="PROSITE" id="PS50113"/>
    </source>
</evidence>
<dbReference type="SUPFAM" id="SSF47384">
    <property type="entry name" value="Homodimeric domain of signal transducing histidine kinase"/>
    <property type="match status" value="1"/>
</dbReference>
<dbReference type="Proteomes" id="UP000316614">
    <property type="component" value="Chromosome"/>
</dbReference>
<dbReference type="InterPro" id="IPR000700">
    <property type="entry name" value="PAS-assoc_C"/>
</dbReference>
<keyword evidence="10" id="KW-1185">Reference proteome</keyword>
<dbReference type="CDD" id="cd00130">
    <property type="entry name" value="PAS"/>
    <property type="match status" value="1"/>
</dbReference>
<dbReference type="PROSITE" id="PS50109">
    <property type="entry name" value="HIS_KIN"/>
    <property type="match status" value="1"/>
</dbReference>
<dbReference type="InterPro" id="IPR000014">
    <property type="entry name" value="PAS"/>
</dbReference>
<dbReference type="InterPro" id="IPR036890">
    <property type="entry name" value="HATPase_C_sf"/>
</dbReference>
<proteinExistence type="predicted"/>
<evidence type="ECO:0000256" key="4">
    <source>
        <dbReference type="ARBA" id="ARBA00022679"/>
    </source>
</evidence>
<dbReference type="SUPFAM" id="SSF55874">
    <property type="entry name" value="ATPase domain of HSP90 chaperone/DNA topoisomerase II/histidine kinase"/>
    <property type="match status" value="1"/>
</dbReference>
<evidence type="ECO:0000313" key="9">
    <source>
        <dbReference type="EMBL" id="QDH79395.1"/>
    </source>
</evidence>
<dbReference type="NCBIfam" id="TIGR00229">
    <property type="entry name" value="sensory_box"/>
    <property type="match status" value="1"/>
</dbReference>
<dbReference type="InterPro" id="IPR001610">
    <property type="entry name" value="PAC"/>
</dbReference>
<accession>A0A514CHV8</accession>
<dbReference type="SMART" id="SM00387">
    <property type="entry name" value="HATPase_c"/>
    <property type="match status" value="1"/>
</dbReference>
<organism evidence="9 10">
    <name type="scientific">Echinicola soli</name>
    <dbReference type="NCBI Taxonomy" id="2591634"/>
    <lineage>
        <taxon>Bacteria</taxon>
        <taxon>Pseudomonadati</taxon>
        <taxon>Bacteroidota</taxon>
        <taxon>Cytophagia</taxon>
        <taxon>Cytophagales</taxon>
        <taxon>Cyclobacteriaceae</taxon>
        <taxon>Echinicola</taxon>
    </lineage>
</organism>
<feature type="domain" description="Histidine kinase" evidence="7">
    <location>
        <begin position="352"/>
        <end position="570"/>
    </location>
</feature>
<dbReference type="InterPro" id="IPR035965">
    <property type="entry name" value="PAS-like_dom_sf"/>
</dbReference>
<dbReference type="Pfam" id="PF02518">
    <property type="entry name" value="HATPase_c"/>
    <property type="match status" value="1"/>
</dbReference>
<dbReference type="InterPro" id="IPR036097">
    <property type="entry name" value="HisK_dim/P_sf"/>
</dbReference>
<dbReference type="PRINTS" id="PR00344">
    <property type="entry name" value="BCTRLSENSOR"/>
</dbReference>
<dbReference type="InterPro" id="IPR050736">
    <property type="entry name" value="Sensor_HK_Regulatory"/>
</dbReference>
<evidence type="ECO:0000256" key="1">
    <source>
        <dbReference type="ARBA" id="ARBA00000085"/>
    </source>
</evidence>
<dbReference type="Gene3D" id="1.10.287.130">
    <property type="match status" value="1"/>
</dbReference>
<comment type="catalytic activity">
    <reaction evidence="1">
        <text>ATP + protein L-histidine = ADP + protein N-phospho-L-histidine.</text>
        <dbReference type="EC" id="2.7.13.3"/>
    </reaction>
</comment>
<evidence type="ECO:0000256" key="5">
    <source>
        <dbReference type="ARBA" id="ARBA00022777"/>
    </source>
</evidence>
<dbReference type="OrthoDB" id="9766459at2"/>
<keyword evidence="3" id="KW-0597">Phosphoprotein</keyword>
<dbReference type="InterPro" id="IPR005467">
    <property type="entry name" value="His_kinase_dom"/>
</dbReference>
<name>A0A514CHV8_9BACT</name>
<dbReference type="SMART" id="SM00388">
    <property type="entry name" value="HisKA"/>
    <property type="match status" value="1"/>
</dbReference>
<dbReference type="SMART" id="SM00086">
    <property type="entry name" value="PAC"/>
    <property type="match status" value="1"/>
</dbReference>
<dbReference type="InterPro" id="IPR004358">
    <property type="entry name" value="Sig_transdc_His_kin-like_C"/>
</dbReference>
<evidence type="ECO:0000313" key="10">
    <source>
        <dbReference type="Proteomes" id="UP000316614"/>
    </source>
</evidence>
<dbReference type="SUPFAM" id="SSF55785">
    <property type="entry name" value="PYP-like sensor domain (PAS domain)"/>
    <property type="match status" value="1"/>
</dbReference>
<evidence type="ECO:0000256" key="6">
    <source>
        <dbReference type="ARBA" id="ARBA00023012"/>
    </source>
</evidence>
<feature type="domain" description="PAC" evidence="8">
    <location>
        <begin position="282"/>
        <end position="334"/>
    </location>
</feature>
<keyword evidence="6" id="KW-0902">Two-component regulatory system</keyword>
<dbReference type="EC" id="2.7.13.3" evidence="2"/>
<dbReference type="PANTHER" id="PTHR43711:SF26">
    <property type="entry name" value="SENSOR HISTIDINE KINASE RCSC"/>
    <property type="match status" value="1"/>
</dbReference>
<keyword evidence="4" id="KW-0808">Transferase</keyword>
<dbReference type="AlphaFoldDB" id="A0A514CHV8"/>
<dbReference type="InterPro" id="IPR003661">
    <property type="entry name" value="HisK_dim/P_dom"/>
</dbReference>
<dbReference type="Gene3D" id="3.30.450.20">
    <property type="entry name" value="PAS domain"/>
    <property type="match status" value="1"/>
</dbReference>
<dbReference type="EMBL" id="CP041253">
    <property type="protein sequence ID" value="QDH79395.1"/>
    <property type="molecule type" value="Genomic_DNA"/>
</dbReference>
<evidence type="ECO:0000256" key="2">
    <source>
        <dbReference type="ARBA" id="ARBA00012438"/>
    </source>
</evidence>
<reference evidence="9 10" key="1">
    <citation type="submission" date="2019-06" db="EMBL/GenBank/DDBJ databases">
        <title>Echinicola alkalisoli sp. nov. isolated from saline soil.</title>
        <authorList>
            <person name="Sun J.-Q."/>
            <person name="Xu L."/>
        </authorList>
    </citation>
    <scope>NUCLEOTIDE SEQUENCE [LARGE SCALE GENOMIC DNA]</scope>
    <source>
        <strain evidence="9 10">LN3S3</strain>
    </source>
</reference>
<dbReference type="PANTHER" id="PTHR43711">
    <property type="entry name" value="TWO-COMPONENT HISTIDINE KINASE"/>
    <property type="match status" value="1"/>
</dbReference>
<dbReference type="GO" id="GO:0000155">
    <property type="term" value="F:phosphorelay sensor kinase activity"/>
    <property type="evidence" value="ECO:0007669"/>
    <property type="project" value="InterPro"/>
</dbReference>
<dbReference type="CDD" id="cd00075">
    <property type="entry name" value="HATPase"/>
    <property type="match status" value="1"/>
</dbReference>
<sequence>MRRDMLRASYSMDRNNLNTVNKEVFSSTGAHENRCLKEKGRSVMNVSTELFRIQRLYHCEQINGNTAFKKLEQVVSEIVTFESLLFGKFDSGKVDSYMYICSNTKDVSDFVYWNKAKNAASRILVEHTNELNRGELSEGNETRLSDNDVIIKNYVLVPTVLDNESLGFLLLVNTEGGHIGDWQESLGRIADAFALISLAELRLGKTGGDLDRKNKSELLDMLIMHSSDIIGVYDLSLMPKYLSPSVESILGFSVPQLMQPSFFEKLRKDSQDIQEVNIDGVKRYRYITKNKDGKELWLETIMDSLYDEKGEVQGYFGVTRNISEEVMGDQKMTEALEKEIALNKMKSQFISITSHEFKTPLSTIKSSIEICNIELQRQLEEHPSEQKFRKHFNRVNNEVDRMNTLLVNLLNLEKINQGVIQVTPKGKRINSYLHAVLEDWVDQGAVLFETALPEDFTHPIDVSLMNQVITNLVENALKYGSRDDKVLVQAKSIKDKLIISVKDYGDGIPRDEQKHLFKPFFRASNSSKYDKGSGLGLMITKKFIELQNGAVHFESKEGEGTCFYLTFPLI</sequence>
<dbReference type="Gene3D" id="3.30.565.10">
    <property type="entry name" value="Histidine kinase-like ATPase, C-terminal domain"/>
    <property type="match status" value="1"/>
</dbReference>
<evidence type="ECO:0000259" key="7">
    <source>
        <dbReference type="PROSITE" id="PS50109"/>
    </source>
</evidence>
<dbReference type="InterPro" id="IPR003594">
    <property type="entry name" value="HATPase_dom"/>
</dbReference>
<evidence type="ECO:0000256" key="3">
    <source>
        <dbReference type="ARBA" id="ARBA00022553"/>
    </source>
</evidence>